<accession>A0A0A9F1E8</accession>
<dbReference type="AlphaFoldDB" id="A0A0A9F1E8"/>
<organism evidence="1">
    <name type="scientific">Arundo donax</name>
    <name type="common">Giant reed</name>
    <name type="synonym">Donax arundinaceus</name>
    <dbReference type="NCBI Taxonomy" id="35708"/>
    <lineage>
        <taxon>Eukaryota</taxon>
        <taxon>Viridiplantae</taxon>
        <taxon>Streptophyta</taxon>
        <taxon>Embryophyta</taxon>
        <taxon>Tracheophyta</taxon>
        <taxon>Spermatophyta</taxon>
        <taxon>Magnoliopsida</taxon>
        <taxon>Liliopsida</taxon>
        <taxon>Poales</taxon>
        <taxon>Poaceae</taxon>
        <taxon>PACMAD clade</taxon>
        <taxon>Arundinoideae</taxon>
        <taxon>Arundineae</taxon>
        <taxon>Arundo</taxon>
    </lineage>
</organism>
<dbReference type="EMBL" id="GBRH01191021">
    <property type="protein sequence ID" value="JAE06875.1"/>
    <property type="molecule type" value="Transcribed_RNA"/>
</dbReference>
<sequence>MSLPLLKRERCVLQLDNAEQQLLTSSSISLSHCSRLFRFGSSMHRAFLLLALGR</sequence>
<protein>
    <submittedName>
        <fullName evidence="1">Uncharacterized protein</fullName>
    </submittedName>
</protein>
<reference evidence="1" key="1">
    <citation type="submission" date="2014-09" db="EMBL/GenBank/DDBJ databases">
        <authorList>
            <person name="Magalhaes I.L.F."/>
            <person name="Oliveira U."/>
            <person name="Santos F.R."/>
            <person name="Vidigal T.H.D.A."/>
            <person name="Brescovit A.D."/>
            <person name="Santos A.J."/>
        </authorList>
    </citation>
    <scope>NUCLEOTIDE SEQUENCE</scope>
    <source>
        <tissue evidence="1">Shoot tissue taken approximately 20 cm above the soil surface</tissue>
    </source>
</reference>
<evidence type="ECO:0000313" key="1">
    <source>
        <dbReference type="EMBL" id="JAE06875.1"/>
    </source>
</evidence>
<name>A0A0A9F1E8_ARUDO</name>
<reference evidence="1" key="2">
    <citation type="journal article" date="2015" name="Data Brief">
        <title>Shoot transcriptome of the giant reed, Arundo donax.</title>
        <authorList>
            <person name="Barrero R.A."/>
            <person name="Guerrero F.D."/>
            <person name="Moolhuijzen P."/>
            <person name="Goolsby J.A."/>
            <person name="Tidwell J."/>
            <person name="Bellgard S.E."/>
            <person name="Bellgard M.I."/>
        </authorList>
    </citation>
    <scope>NUCLEOTIDE SEQUENCE</scope>
    <source>
        <tissue evidence="1">Shoot tissue taken approximately 20 cm above the soil surface</tissue>
    </source>
</reference>
<proteinExistence type="predicted"/>